<dbReference type="Proteomes" id="UP001642409">
    <property type="component" value="Unassembled WGS sequence"/>
</dbReference>
<protein>
    <submittedName>
        <fullName evidence="2">Hypothetical_protein</fullName>
    </submittedName>
</protein>
<evidence type="ECO:0000313" key="3">
    <source>
        <dbReference type="Proteomes" id="UP001642409"/>
    </source>
</evidence>
<proteinExistence type="predicted"/>
<dbReference type="EMBL" id="CAXDID020000091">
    <property type="protein sequence ID" value="CAL6022513.1"/>
    <property type="molecule type" value="Genomic_DNA"/>
</dbReference>
<comment type="caution">
    <text evidence="1">The sequence shown here is derived from an EMBL/GenBank/DDBJ whole genome shotgun (WGS) entry which is preliminary data.</text>
</comment>
<evidence type="ECO:0000313" key="1">
    <source>
        <dbReference type="EMBL" id="CAI9973046.1"/>
    </source>
</evidence>
<sequence>MIQNMHQLLYEQPEDIAEANIIQIAFTSQIDAINTLKLYTLFQVHHARQYHCAFSSLVKQFAHKTKNLYCNRKCGISKFKVETYLNGPTPFNKRLKYMLDSTGQLTEFKRDFVKKYNPSSYMYYLKISGKHCFDDDLSPCSIQKLDLIAKNEHSQRLSNDNHSFNCHLMPYMQDIINQFSFDW</sequence>
<keyword evidence="3" id="KW-1185">Reference proteome</keyword>
<organism evidence="1">
    <name type="scientific">Hexamita inflata</name>
    <dbReference type="NCBI Taxonomy" id="28002"/>
    <lineage>
        <taxon>Eukaryota</taxon>
        <taxon>Metamonada</taxon>
        <taxon>Diplomonadida</taxon>
        <taxon>Hexamitidae</taxon>
        <taxon>Hexamitinae</taxon>
        <taxon>Hexamita</taxon>
    </lineage>
</organism>
<evidence type="ECO:0000313" key="2">
    <source>
        <dbReference type="EMBL" id="CAL6022513.1"/>
    </source>
</evidence>
<accession>A0AA86V1W3</accession>
<dbReference type="AlphaFoldDB" id="A0AA86V1W3"/>
<name>A0AA86V1W3_9EUKA</name>
<reference evidence="2 3" key="2">
    <citation type="submission" date="2024-07" db="EMBL/GenBank/DDBJ databases">
        <authorList>
            <person name="Akdeniz Z."/>
        </authorList>
    </citation>
    <scope>NUCLEOTIDE SEQUENCE [LARGE SCALE GENOMIC DNA]</scope>
</reference>
<reference evidence="1" key="1">
    <citation type="submission" date="2023-06" db="EMBL/GenBank/DDBJ databases">
        <authorList>
            <person name="Kurt Z."/>
        </authorList>
    </citation>
    <scope>NUCLEOTIDE SEQUENCE</scope>
</reference>
<gene>
    <name evidence="2" type="ORF">HINF_LOCUS28684</name>
    <name evidence="1" type="ORF">HINF_LOCUS60691</name>
</gene>
<dbReference type="EMBL" id="CATOUU010001118">
    <property type="protein sequence ID" value="CAI9973046.1"/>
    <property type="molecule type" value="Genomic_DNA"/>
</dbReference>